<proteinExistence type="predicted"/>
<dbReference type="Proteomes" id="UP001404956">
    <property type="component" value="Unassembled WGS sequence"/>
</dbReference>
<comment type="caution">
    <text evidence="1">The sequence shown here is derived from an EMBL/GenBank/DDBJ whole genome shotgun (WGS) entry which is preliminary data.</text>
</comment>
<accession>A0ABP9XHM9</accession>
<sequence>MGYDFYGKWHAANEDGSFEQLQLGTTPEGDELAEMGRGAELFSMFGLQRSTFPIPPVRQSEPPAALGIQRYPDAPVQGCVTLTDLLAYDYESEAWQQRKFFLFGGKQPVSVGTRYLRECILPGLRKLARGREVYCTYVRGSSTREARAGLPIFFRGAASPLHGVKARRRNTLYQMPDFDCHVRREQTRVRGDGHWSFMRRTLGAGEHRLRV</sequence>
<reference evidence="1 2" key="1">
    <citation type="submission" date="2024-02" db="EMBL/GenBank/DDBJ databases">
        <title>Deinococcus aluminii NBRC 112889.</title>
        <authorList>
            <person name="Ichikawa N."/>
            <person name="Katano-Makiyama Y."/>
            <person name="Hidaka K."/>
        </authorList>
    </citation>
    <scope>NUCLEOTIDE SEQUENCE [LARGE SCALE GENOMIC DNA]</scope>
    <source>
        <strain evidence="1 2">NBRC 112889</strain>
    </source>
</reference>
<gene>
    <name evidence="1" type="ORF">Dalu01_02536</name>
</gene>
<dbReference type="RefSeq" id="WP_345455187.1">
    <property type="nucleotide sequence ID" value="NZ_BAABRV010000006.1"/>
</dbReference>
<keyword evidence="2" id="KW-1185">Reference proteome</keyword>
<evidence type="ECO:0000313" key="1">
    <source>
        <dbReference type="EMBL" id="GAA5534128.1"/>
    </source>
</evidence>
<dbReference type="EMBL" id="BAABRV010000006">
    <property type="protein sequence ID" value="GAA5534128.1"/>
    <property type="molecule type" value="Genomic_DNA"/>
</dbReference>
<organism evidence="1 2">
    <name type="scientific">Deinococcus aluminii</name>
    <dbReference type="NCBI Taxonomy" id="1656885"/>
    <lineage>
        <taxon>Bacteria</taxon>
        <taxon>Thermotogati</taxon>
        <taxon>Deinococcota</taxon>
        <taxon>Deinococci</taxon>
        <taxon>Deinococcales</taxon>
        <taxon>Deinococcaceae</taxon>
        <taxon>Deinococcus</taxon>
    </lineage>
</organism>
<protein>
    <submittedName>
        <fullName evidence="1">Uncharacterized protein</fullName>
    </submittedName>
</protein>
<evidence type="ECO:0000313" key="2">
    <source>
        <dbReference type="Proteomes" id="UP001404956"/>
    </source>
</evidence>
<name>A0ABP9XHM9_9DEIO</name>